<feature type="transmembrane region" description="Helical" evidence="1">
    <location>
        <begin position="16"/>
        <end position="36"/>
    </location>
</feature>
<protein>
    <submittedName>
        <fullName evidence="2">Uncharacterized protein</fullName>
    </submittedName>
</protein>
<evidence type="ECO:0000313" key="2">
    <source>
        <dbReference type="EMBL" id="SUZ96040.1"/>
    </source>
</evidence>
<dbReference type="AlphaFoldDB" id="A0A381RW11"/>
<proteinExistence type="predicted"/>
<keyword evidence="1" id="KW-0812">Transmembrane</keyword>
<feature type="transmembrane region" description="Helical" evidence="1">
    <location>
        <begin position="42"/>
        <end position="59"/>
    </location>
</feature>
<dbReference type="EMBL" id="UINC01002377">
    <property type="protein sequence ID" value="SUZ96040.1"/>
    <property type="molecule type" value="Genomic_DNA"/>
</dbReference>
<sequence length="68" mass="7978">MLFQCLVRRFHKVRDMLNGTTLGCFFFALGVIALMITDNKQWLYLGFGIAVVLVVFQMVRDKRSKYKE</sequence>
<reference evidence="2" key="1">
    <citation type="submission" date="2018-05" db="EMBL/GenBank/DDBJ databases">
        <authorList>
            <person name="Lanie J.A."/>
            <person name="Ng W.-L."/>
            <person name="Kazmierczak K.M."/>
            <person name="Andrzejewski T.M."/>
            <person name="Davidsen T.M."/>
            <person name="Wayne K.J."/>
            <person name="Tettelin H."/>
            <person name="Glass J.I."/>
            <person name="Rusch D."/>
            <person name="Podicherti R."/>
            <person name="Tsui H.-C.T."/>
            <person name="Winkler M.E."/>
        </authorList>
    </citation>
    <scope>NUCLEOTIDE SEQUENCE</scope>
</reference>
<organism evidence="2">
    <name type="scientific">marine metagenome</name>
    <dbReference type="NCBI Taxonomy" id="408172"/>
    <lineage>
        <taxon>unclassified sequences</taxon>
        <taxon>metagenomes</taxon>
        <taxon>ecological metagenomes</taxon>
    </lineage>
</organism>
<evidence type="ECO:0000256" key="1">
    <source>
        <dbReference type="SAM" id="Phobius"/>
    </source>
</evidence>
<keyword evidence="1" id="KW-0472">Membrane</keyword>
<gene>
    <name evidence="2" type="ORF">METZ01_LOCUS48894</name>
</gene>
<accession>A0A381RW11</accession>
<keyword evidence="1" id="KW-1133">Transmembrane helix</keyword>
<name>A0A381RW11_9ZZZZ</name>